<evidence type="ECO:0000313" key="2">
    <source>
        <dbReference type="Proteomes" id="UP000054911"/>
    </source>
</evidence>
<proteinExistence type="predicted"/>
<reference evidence="1" key="1">
    <citation type="submission" date="2016-01" db="EMBL/GenBank/DDBJ databases">
        <authorList>
            <person name="Peeters C."/>
        </authorList>
    </citation>
    <scope>NUCLEOTIDE SEQUENCE [LARGE SCALE GENOMIC DNA]</scope>
    <source>
        <strain evidence="1">LMG 29323</strain>
    </source>
</reference>
<gene>
    <name evidence="1" type="ORF">AWB80_02853</name>
</gene>
<comment type="caution">
    <text evidence="1">The sequence shown here is derived from an EMBL/GenBank/DDBJ whole genome shotgun (WGS) entry which is preliminary data.</text>
</comment>
<name>A0A158B0A5_9BURK</name>
<keyword evidence="2" id="KW-1185">Reference proteome</keyword>
<accession>A0A158B0A5</accession>
<organism evidence="1 2">
    <name type="scientific">Caballeronia pedi</name>
    <dbReference type="NCBI Taxonomy" id="1777141"/>
    <lineage>
        <taxon>Bacteria</taxon>
        <taxon>Pseudomonadati</taxon>
        <taxon>Pseudomonadota</taxon>
        <taxon>Betaproteobacteria</taxon>
        <taxon>Burkholderiales</taxon>
        <taxon>Burkholderiaceae</taxon>
        <taxon>Caballeronia</taxon>
    </lineage>
</organism>
<sequence>MIDFQQHELRITQVNVRTERHGDDEVLAMDLKCETDLPNMALDRLDDDLRPSLFRTDADPDLLGKDAGHMPNLKFPQLGPLTWNGSISPVSLALHIGTKKNEVLLTDAKLNKLRVTPREGGTCGFAWRLQVHPNEDEAAKIMTVLKHTIKGTLDVSAANEEDEDADDD</sequence>
<dbReference type="RefSeq" id="WP_061175329.1">
    <property type="nucleotide sequence ID" value="NZ_FCOE02000008.1"/>
</dbReference>
<dbReference type="STRING" id="1777141.AWB80_02853"/>
<dbReference type="OrthoDB" id="9033198at2"/>
<dbReference type="AlphaFoldDB" id="A0A158B0A5"/>
<evidence type="ECO:0000313" key="1">
    <source>
        <dbReference type="EMBL" id="SAK63330.1"/>
    </source>
</evidence>
<dbReference type="Proteomes" id="UP000054911">
    <property type="component" value="Unassembled WGS sequence"/>
</dbReference>
<protein>
    <submittedName>
        <fullName evidence="1">Uncharacterized protein</fullName>
    </submittedName>
</protein>
<dbReference type="EMBL" id="FCOE02000008">
    <property type="protein sequence ID" value="SAK63330.1"/>
    <property type="molecule type" value="Genomic_DNA"/>
</dbReference>